<reference evidence="13" key="1">
    <citation type="submission" date="2019-09" db="EMBL/GenBank/DDBJ databases">
        <title>Organ-specific transcriptomic study of the physiology of the cattle tick, Rhipicephalus microplus.</title>
        <authorList>
            <person name="Tirloni L."/>
            <person name="Braz G."/>
            <person name="Gandara A.C.P."/>
            <person name="Sabadin G.A."/>
            <person name="da Silva R.M."/>
            <person name="Guizzo M.G."/>
            <person name="Machado J.A."/>
            <person name="Costa E.P."/>
            <person name="Gomes H.F."/>
            <person name="Moraes J."/>
            <person name="Mota M.B.S."/>
            <person name="Mesquita R.D."/>
            <person name="Alvarenga P.H."/>
            <person name="Alves F."/>
            <person name="Seixas A."/>
            <person name="da Fonseca R.N."/>
            <person name="Fogaca A."/>
            <person name="Logullo C."/>
            <person name="Tanaka A."/>
            <person name="Daffre S."/>
            <person name="Termignoni C."/>
            <person name="Vaz I.S.Jr."/>
            <person name="Oliveira P.L."/>
            <person name="Ribeiro J.M."/>
        </authorList>
    </citation>
    <scope>NUCLEOTIDE SEQUENCE</scope>
    <source>
        <strain evidence="13">Porto Alegre</strain>
    </source>
</reference>
<accession>A0A6M2CVT9</accession>
<keyword evidence="6" id="KW-0862">Zinc</keyword>
<feature type="domain" description="C2H2-type" evidence="12">
    <location>
        <begin position="364"/>
        <end position="386"/>
    </location>
</feature>
<keyword evidence="4" id="KW-0677">Repeat</keyword>
<dbReference type="VEuPathDB" id="VectorBase:LOC119181374"/>
<dbReference type="GO" id="GO:0008270">
    <property type="term" value="F:zinc ion binding"/>
    <property type="evidence" value="ECO:0007669"/>
    <property type="project" value="UniProtKB-KW"/>
</dbReference>
<comment type="subcellular location">
    <subcellularLocation>
        <location evidence="1">Nucleus</location>
    </subcellularLocation>
</comment>
<name>A0A6M2CVT9_RHIMP</name>
<feature type="domain" description="C2H2-type" evidence="12">
    <location>
        <begin position="308"/>
        <end position="335"/>
    </location>
</feature>
<comment type="similarity">
    <text evidence="2">Belongs to the krueppel C2H2-type zinc-finger protein family.</text>
</comment>
<dbReference type="GO" id="GO:0000981">
    <property type="term" value="F:DNA-binding transcription factor activity, RNA polymerase II-specific"/>
    <property type="evidence" value="ECO:0007669"/>
    <property type="project" value="TreeGrafter"/>
</dbReference>
<feature type="domain" description="C2H2-type" evidence="12">
    <location>
        <begin position="564"/>
        <end position="586"/>
    </location>
</feature>
<evidence type="ECO:0000256" key="8">
    <source>
        <dbReference type="ARBA" id="ARBA00023125"/>
    </source>
</evidence>
<evidence type="ECO:0000256" key="4">
    <source>
        <dbReference type="ARBA" id="ARBA00022737"/>
    </source>
</evidence>
<dbReference type="PROSITE" id="PS50157">
    <property type="entry name" value="ZINC_FINGER_C2H2_2"/>
    <property type="match status" value="12"/>
</dbReference>
<dbReference type="FunFam" id="3.30.160.60:FF:001156">
    <property type="entry name" value="Zinc finger protein 407"/>
    <property type="match status" value="1"/>
</dbReference>
<dbReference type="GO" id="GO:0000978">
    <property type="term" value="F:RNA polymerase II cis-regulatory region sequence-specific DNA binding"/>
    <property type="evidence" value="ECO:0007669"/>
    <property type="project" value="TreeGrafter"/>
</dbReference>
<evidence type="ECO:0000256" key="2">
    <source>
        <dbReference type="ARBA" id="ARBA00006991"/>
    </source>
</evidence>
<keyword evidence="3" id="KW-0479">Metal-binding</keyword>
<dbReference type="GO" id="GO:0005634">
    <property type="term" value="C:nucleus"/>
    <property type="evidence" value="ECO:0007669"/>
    <property type="project" value="UniProtKB-SubCell"/>
</dbReference>
<dbReference type="Pfam" id="PF00096">
    <property type="entry name" value="zf-C2H2"/>
    <property type="match status" value="9"/>
</dbReference>
<dbReference type="FunFam" id="3.30.160.60:FF:000012">
    <property type="entry name" value="RB-associated KRAB zinc finger protein-like"/>
    <property type="match status" value="1"/>
</dbReference>
<evidence type="ECO:0000256" key="7">
    <source>
        <dbReference type="ARBA" id="ARBA00023015"/>
    </source>
</evidence>
<dbReference type="PROSITE" id="PS00028">
    <property type="entry name" value="ZINC_FINGER_C2H2_1"/>
    <property type="match status" value="11"/>
</dbReference>
<dbReference type="OrthoDB" id="6077919at2759"/>
<evidence type="ECO:0000256" key="5">
    <source>
        <dbReference type="ARBA" id="ARBA00022771"/>
    </source>
</evidence>
<feature type="domain" description="C2H2-type" evidence="12">
    <location>
        <begin position="593"/>
        <end position="620"/>
    </location>
</feature>
<dbReference type="SMART" id="SM00355">
    <property type="entry name" value="ZnF_C2H2"/>
    <property type="match status" value="12"/>
</dbReference>
<keyword evidence="10" id="KW-0539">Nucleus</keyword>
<keyword evidence="5 11" id="KW-0863">Zinc-finger</keyword>
<evidence type="ECO:0000256" key="3">
    <source>
        <dbReference type="ARBA" id="ARBA00022723"/>
    </source>
</evidence>
<feature type="domain" description="C2H2-type" evidence="12">
    <location>
        <begin position="536"/>
        <end position="563"/>
    </location>
</feature>
<evidence type="ECO:0000256" key="10">
    <source>
        <dbReference type="ARBA" id="ARBA00023242"/>
    </source>
</evidence>
<dbReference type="PANTHER" id="PTHR24384:SF189">
    <property type="entry name" value="C2H2-TYPE DOMAIN-CONTAINING PROTEIN-RELATED"/>
    <property type="match status" value="1"/>
</dbReference>
<dbReference type="InterPro" id="IPR050752">
    <property type="entry name" value="C2H2-ZF_domain"/>
</dbReference>
<sequence length="654" mass="74570">MATYHCPDGSMARNAPYTEDVTCADVKQEFTMPNSPPPLLSLVTESVDIKVEPSSPETVLPLNMTCDDIEEEISLVTDCVDIKVEPASATTMLATERLDMIDREPSESSALQPRSIVVTPLTDSAEISSEVSSMESNLRIPGCAPAVPATLGEQFQQGMTCANGKQEFIMPNRPPPLLSLVVESVDIKAEPSSPNTVLPPDLTCDDIKEKIEMPHSPVTESVEINPMTTLATERLDVIDKKASELPALRPCNVVLIPLPSNAERPREVLFTESNLRVPGCTPAVPVTLAEQFQQANLSAYLCTDEVKVQCSQCAAMLANKRSLQDHMLTHSSERPYECDTCGMRFKRKGSLVRHHATHTAEKEFKCELCPSAFYRKESLEKHKELHERGVDLFPCQECGRIFRQNESLLKHVRRHTLEKPFACHLCPAKFLRQADLNVHMRKHTGERPYKCSICEKSFSQPQKRTMHMRRTHLEVKLKKTFPCSACEKVFFDQRNLRRHEGTHEIKIFQCSHCSVTVASMWSLKRHMMTHSSERPHKCGTCGMRFKRMSGLLSHRTTHMVEKKFKCEQCPSTFCKKVSLKRHKEFHERGVNRYHCQECGRTFLLKKSLQRHQRSHMLERPFACRLCPAKFFRKHHWETHMLGHTDKKSTQEFHL</sequence>
<evidence type="ECO:0000256" key="6">
    <source>
        <dbReference type="ARBA" id="ARBA00022833"/>
    </source>
</evidence>
<keyword evidence="7" id="KW-0805">Transcription regulation</keyword>
<feature type="domain" description="C2H2-type" evidence="12">
    <location>
        <begin position="508"/>
        <end position="535"/>
    </location>
</feature>
<dbReference type="InterPro" id="IPR036236">
    <property type="entry name" value="Znf_C2H2_sf"/>
</dbReference>
<evidence type="ECO:0000256" key="9">
    <source>
        <dbReference type="ARBA" id="ARBA00023163"/>
    </source>
</evidence>
<keyword evidence="8" id="KW-0238">DNA-binding</keyword>
<evidence type="ECO:0000259" key="12">
    <source>
        <dbReference type="PROSITE" id="PS50157"/>
    </source>
</evidence>
<evidence type="ECO:0000256" key="1">
    <source>
        <dbReference type="ARBA" id="ARBA00004123"/>
    </source>
</evidence>
<organism evidence="13">
    <name type="scientific">Rhipicephalus microplus</name>
    <name type="common">Cattle tick</name>
    <name type="synonym">Boophilus microplus</name>
    <dbReference type="NCBI Taxonomy" id="6941"/>
    <lineage>
        <taxon>Eukaryota</taxon>
        <taxon>Metazoa</taxon>
        <taxon>Ecdysozoa</taxon>
        <taxon>Arthropoda</taxon>
        <taxon>Chelicerata</taxon>
        <taxon>Arachnida</taxon>
        <taxon>Acari</taxon>
        <taxon>Parasitiformes</taxon>
        <taxon>Ixodida</taxon>
        <taxon>Ixodoidea</taxon>
        <taxon>Ixodidae</taxon>
        <taxon>Rhipicephalinae</taxon>
        <taxon>Rhipicephalus</taxon>
        <taxon>Boophilus</taxon>
    </lineage>
</organism>
<dbReference type="FunFam" id="3.30.160.60:FF:000340">
    <property type="entry name" value="zinc finger protein 473 isoform X1"/>
    <property type="match status" value="1"/>
</dbReference>
<dbReference type="InterPro" id="IPR013087">
    <property type="entry name" value="Znf_C2H2_type"/>
</dbReference>
<evidence type="ECO:0000313" key="13">
    <source>
        <dbReference type="EMBL" id="NOV37859.1"/>
    </source>
</evidence>
<feature type="domain" description="C2H2-type" evidence="12">
    <location>
        <begin position="421"/>
        <end position="448"/>
    </location>
</feature>
<feature type="domain" description="C2H2-type" evidence="12">
    <location>
        <begin position="621"/>
        <end position="648"/>
    </location>
</feature>
<feature type="domain" description="C2H2-type" evidence="12">
    <location>
        <begin position="393"/>
        <end position="420"/>
    </location>
</feature>
<proteinExistence type="inferred from homology"/>
<feature type="domain" description="C2H2-type" evidence="12">
    <location>
        <begin position="336"/>
        <end position="363"/>
    </location>
</feature>
<dbReference type="AlphaFoldDB" id="A0A6M2CVT9"/>
<dbReference type="FunFam" id="3.30.160.60:FF:000065">
    <property type="entry name" value="B-cell CLL/lymphoma 6, member B"/>
    <property type="match status" value="1"/>
</dbReference>
<feature type="domain" description="C2H2-type" evidence="12">
    <location>
        <begin position="481"/>
        <end position="503"/>
    </location>
</feature>
<evidence type="ECO:0000256" key="11">
    <source>
        <dbReference type="PROSITE-ProRule" id="PRU00042"/>
    </source>
</evidence>
<dbReference type="PANTHER" id="PTHR24384">
    <property type="entry name" value="FINGER PUTATIVE TRANSCRIPTION FACTOR FAMILY-RELATED"/>
    <property type="match status" value="1"/>
</dbReference>
<protein>
    <submittedName>
        <fullName evidence="13">Putative regulation of transcription</fullName>
    </submittedName>
</protein>
<dbReference type="Gene3D" id="3.30.160.60">
    <property type="entry name" value="Classic Zinc Finger"/>
    <property type="match status" value="9"/>
</dbReference>
<dbReference type="SUPFAM" id="SSF57667">
    <property type="entry name" value="beta-beta-alpha zinc fingers"/>
    <property type="match status" value="6"/>
</dbReference>
<keyword evidence="9" id="KW-0804">Transcription</keyword>
<dbReference type="FunFam" id="3.30.160.60:FF:001325">
    <property type="entry name" value="zinc finger protein 200"/>
    <property type="match status" value="1"/>
</dbReference>
<feature type="domain" description="C2H2-type" evidence="12">
    <location>
        <begin position="449"/>
        <end position="477"/>
    </location>
</feature>
<dbReference type="EMBL" id="GHWJ01005122">
    <property type="protein sequence ID" value="NOV37859.1"/>
    <property type="molecule type" value="Transcribed_RNA"/>
</dbReference>